<gene>
    <name evidence="2" type="ORF">TSPGSL018_5469</name>
</gene>
<reference evidence="2" key="1">
    <citation type="submission" date="2014-05" db="EMBL/GenBank/DDBJ databases">
        <title>The transcriptome of the halophilic microalga Tetraselmis sp. GSL018 isolated from the Great Salt Lake, Utah.</title>
        <authorList>
            <person name="Jinkerson R.E."/>
            <person name="D'Adamo S."/>
            <person name="Posewitz M.C."/>
        </authorList>
    </citation>
    <scope>NUCLEOTIDE SEQUENCE</scope>
    <source>
        <strain evidence="2">GSL018</strain>
    </source>
</reference>
<dbReference type="PANTHER" id="PTHR43143:SF4">
    <property type="entry name" value="CALCINEURIN-LIKE PHOSPHOESTERASE DOMAIN-CONTAINING PROTEIN"/>
    <property type="match status" value="1"/>
</dbReference>
<dbReference type="PANTHER" id="PTHR43143">
    <property type="entry name" value="METALLOPHOSPHOESTERASE, CALCINEURIN SUPERFAMILY"/>
    <property type="match status" value="1"/>
</dbReference>
<sequence>MAMGLSGSTGHLFIRSHSSRATRNWLHCHCKTGLPVQFKSHRSMAAVENVIPRFTDCLDRTRMQYGNFGCHLQRWPTTGPHCVHRSGFSCTALASGSETFSNFSDQTEQVYAVGIMGDLHLEPEQMDLFHTARAQITEALGRAAGAGGAARVVQLGDLGGYTCAPGSRECFETAREFLAGFGLPVSVVTGNHDLEGEEFETDEENLEAWKSAFLQERHYWAKDLGDALLVGLSTVKFRSNAYSVHEVFIDDEQLSWFEQTLEANTHRPIIVFSHAPPAGCGLKVVQSVHVKNRCAWLNHSSDPGAFIRLVERHPNIALWFSGHFHLSHNYADSISVVGRTAFVQTGVIGECNRDGLRQSRILKVAPGGYEVYTIDHDTADLRLDLAHEWASAEPPVPEPLELELLCDPEAGYLCGQEEAQDDWKANKINEDGSPVRWIDVGEDALLAHQNGMIVEYSASLRSAVGVVCLDTAGRQVRMVDEQGNKVSDEGAAAATAVELIDEGSGETERITRNHQGTFFQIFQPNKWRLRKAKQAAVMATAMA</sequence>
<protein>
    <submittedName>
        <fullName evidence="2">Calcineurin-like phosphoesterase</fullName>
    </submittedName>
</protein>
<dbReference type="Pfam" id="PF00149">
    <property type="entry name" value="Metallophos"/>
    <property type="match status" value="1"/>
</dbReference>
<name>A0A061RH33_9CHLO</name>
<dbReference type="SUPFAM" id="SSF56300">
    <property type="entry name" value="Metallo-dependent phosphatases"/>
    <property type="match status" value="1"/>
</dbReference>
<dbReference type="InterPro" id="IPR029052">
    <property type="entry name" value="Metallo-depent_PP-like"/>
</dbReference>
<evidence type="ECO:0000313" key="2">
    <source>
        <dbReference type="EMBL" id="JAC69826.1"/>
    </source>
</evidence>
<accession>A0A061RH33</accession>
<dbReference type="InterPro" id="IPR004843">
    <property type="entry name" value="Calcineurin-like_PHP"/>
</dbReference>
<evidence type="ECO:0000259" key="1">
    <source>
        <dbReference type="Pfam" id="PF00149"/>
    </source>
</evidence>
<organism evidence="2">
    <name type="scientific">Tetraselmis sp. GSL018</name>
    <dbReference type="NCBI Taxonomy" id="582737"/>
    <lineage>
        <taxon>Eukaryota</taxon>
        <taxon>Viridiplantae</taxon>
        <taxon>Chlorophyta</taxon>
        <taxon>core chlorophytes</taxon>
        <taxon>Chlorodendrophyceae</taxon>
        <taxon>Chlorodendrales</taxon>
        <taxon>Chlorodendraceae</taxon>
        <taxon>Tetraselmis</taxon>
    </lineage>
</organism>
<dbReference type="GO" id="GO:0016787">
    <property type="term" value="F:hydrolase activity"/>
    <property type="evidence" value="ECO:0007669"/>
    <property type="project" value="InterPro"/>
</dbReference>
<dbReference type="Gene3D" id="3.60.21.10">
    <property type="match status" value="1"/>
</dbReference>
<dbReference type="EMBL" id="GBEZ01016422">
    <property type="protein sequence ID" value="JAC69826.1"/>
    <property type="molecule type" value="Transcribed_RNA"/>
</dbReference>
<proteinExistence type="predicted"/>
<dbReference type="AlphaFoldDB" id="A0A061RH33"/>
<dbReference type="InterPro" id="IPR051918">
    <property type="entry name" value="STPP_CPPED1"/>
</dbReference>
<feature type="domain" description="Calcineurin-like phosphoesterase" evidence="1">
    <location>
        <begin position="113"/>
        <end position="325"/>
    </location>
</feature>